<dbReference type="AlphaFoldDB" id="A0A0E9S3X0"/>
<reference evidence="1" key="1">
    <citation type="submission" date="2014-11" db="EMBL/GenBank/DDBJ databases">
        <authorList>
            <person name="Amaro Gonzalez C."/>
        </authorList>
    </citation>
    <scope>NUCLEOTIDE SEQUENCE</scope>
</reference>
<sequence>MAHFRDGEQLLHLQSDIVN</sequence>
<evidence type="ECO:0000313" key="1">
    <source>
        <dbReference type="EMBL" id="JAH35902.1"/>
    </source>
</evidence>
<reference evidence="1" key="2">
    <citation type="journal article" date="2015" name="Fish Shellfish Immunol.">
        <title>Early steps in the European eel (Anguilla anguilla)-Vibrio vulnificus interaction in the gills: Role of the RtxA13 toxin.</title>
        <authorList>
            <person name="Callol A."/>
            <person name="Pajuelo D."/>
            <person name="Ebbesson L."/>
            <person name="Teles M."/>
            <person name="MacKenzie S."/>
            <person name="Amaro C."/>
        </authorList>
    </citation>
    <scope>NUCLEOTIDE SEQUENCE</scope>
</reference>
<protein>
    <submittedName>
        <fullName evidence="1">Uncharacterized protein</fullName>
    </submittedName>
</protein>
<proteinExistence type="predicted"/>
<organism evidence="1">
    <name type="scientific">Anguilla anguilla</name>
    <name type="common">European freshwater eel</name>
    <name type="synonym">Muraena anguilla</name>
    <dbReference type="NCBI Taxonomy" id="7936"/>
    <lineage>
        <taxon>Eukaryota</taxon>
        <taxon>Metazoa</taxon>
        <taxon>Chordata</taxon>
        <taxon>Craniata</taxon>
        <taxon>Vertebrata</taxon>
        <taxon>Euteleostomi</taxon>
        <taxon>Actinopterygii</taxon>
        <taxon>Neopterygii</taxon>
        <taxon>Teleostei</taxon>
        <taxon>Anguilliformes</taxon>
        <taxon>Anguillidae</taxon>
        <taxon>Anguilla</taxon>
    </lineage>
</organism>
<dbReference type="EMBL" id="GBXM01072675">
    <property type="protein sequence ID" value="JAH35902.1"/>
    <property type="molecule type" value="Transcribed_RNA"/>
</dbReference>
<accession>A0A0E9S3X0</accession>
<name>A0A0E9S3X0_ANGAN</name>